<evidence type="ECO:0000313" key="1">
    <source>
        <dbReference type="EMBL" id="JAD58902.1"/>
    </source>
</evidence>
<organism evidence="1">
    <name type="scientific">Arundo donax</name>
    <name type="common">Giant reed</name>
    <name type="synonym">Donax arundinaceus</name>
    <dbReference type="NCBI Taxonomy" id="35708"/>
    <lineage>
        <taxon>Eukaryota</taxon>
        <taxon>Viridiplantae</taxon>
        <taxon>Streptophyta</taxon>
        <taxon>Embryophyta</taxon>
        <taxon>Tracheophyta</taxon>
        <taxon>Spermatophyta</taxon>
        <taxon>Magnoliopsida</taxon>
        <taxon>Liliopsida</taxon>
        <taxon>Poales</taxon>
        <taxon>Poaceae</taxon>
        <taxon>PACMAD clade</taxon>
        <taxon>Arundinoideae</taxon>
        <taxon>Arundineae</taxon>
        <taxon>Arundo</taxon>
    </lineage>
</organism>
<dbReference type="EMBL" id="GBRH01238993">
    <property type="protein sequence ID" value="JAD58902.1"/>
    <property type="molecule type" value="Transcribed_RNA"/>
</dbReference>
<reference evidence="1" key="2">
    <citation type="journal article" date="2015" name="Data Brief">
        <title>Shoot transcriptome of the giant reed, Arundo donax.</title>
        <authorList>
            <person name="Barrero R.A."/>
            <person name="Guerrero F.D."/>
            <person name="Moolhuijzen P."/>
            <person name="Goolsby J.A."/>
            <person name="Tidwell J."/>
            <person name="Bellgard S.E."/>
            <person name="Bellgard M.I."/>
        </authorList>
    </citation>
    <scope>NUCLEOTIDE SEQUENCE</scope>
    <source>
        <tissue evidence="1">Shoot tissue taken approximately 20 cm above the soil surface</tissue>
    </source>
</reference>
<proteinExistence type="predicted"/>
<protein>
    <submittedName>
        <fullName evidence="1">Uncharacterized protein</fullName>
    </submittedName>
</protein>
<name>A0A0A9BHY1_ARUDO</name>
<reference evidence="1" key="1">
    <citation type="submission" date="2014-09" db="EMBL/GenBank/DDBJ databases">
        <authorList>
            <person name="Magalhaes I.L.F."/>
            <person name="Oliveira U."/>
            <person name="Santos F.R."/>
            <person name="Vidigal T.H.D.A."/>
            <person name="Brescovit A.D."/>
            <person name="Santos A.J."/>
        </authorList>
    </citation>
    <scope>NUCLEOTIDE SEQUENCE</scope>
    <source>
        <tissue evidence="1">Shoot tissue taken approximately 20 cm above the soil surface</tissue>
    </source>
</reference>
<sequence length="49" mass="5681">MGLKEKKTRCDESCDFLRGHTRAREEREPNCEASRFGIMSCFPKGPVYL</sequence>
<accession>A0A0A9BHY1</accession>
<dbReference type="AlphaFoldDB" id="A0A0A9BHY1"/>